<protein>
    <submittedName>
        <fullName evidence="1">ABC transporter ATPase</fullName>
    </submittedName>
</protein>
<reference evidence="1 2" key="1">
    <citation type="submission" date="2014-04" db="EMBL/GenBank/DDBJ databases">
        <title>Aquimarina sp. 22II-S11-z7 Genome Sequencing.</title>
        <authorList>
            <person name="Lai Q."/>
        </authorList>
    </citation>
    <scope>NUCLEOTIDE SEQUENCE [LARGE SCALE GENOMIC DNA]</scope>
    <source>
        <strain evidence="1 2">22II-S11-z7</strain>
    </source>
</reference>
<proteinExistence type="predicted"/>
<keyword evidence="2" id="KW-1185">Reference proteome</keyword>
<dbReference type="RefSeq" id="WP_034241405.1">
    <property type="nucleotide sequence ID" value="NZ_AQRA01000004.1"/>
</dbReference>
<dbReference type="Proteomes" id="UP000023541">
    <property type="component" value="Unassembled WGS sequence"/>
</dbReference>
<sequence length="161" mass="18734">MLVDFNDLPETSRVWIYQANRSFTLDELEEIEKKIKEFITQWTAHGADLRAGYEIKYKRFITIGLDQGANQATGCSIDASVHFIQELEQAYDVDLMDKMNVSFKQGEFVAYKPLADFKKMAKNRSVSPNTIVFNNLVTNIAEYRINWEIPAKDSWHNRFLN</sequence>
<gene>
    <name evidence="1" type="ORF">ATO12_13345</name>
</gene>
<evidence type="ECO:0000313" key="2">
    <source>
        <dbReference type="Proteomes" id="UP000023541"/>
    </source>
</evidence>
<dbReference type="AlphaFoldDB" id="A0A023BV06"/>
<dbReference type="OrthoDB" id="978691at2"/>
<organism evidence="1 2">
    <name type="scientific">Aquimarina atlantica</name>
    <dbReference type="NCBI Taxonomy" id="1317122"/>
    <lineage>
        <taxon>Bacteria</taxon>
        <taxon>Pseudomonadati</taxon>
        <taxon>Bacteroidota</taxon>
        <taxon>Flavobacteriia</taxon>
        <taxon>Flavobacteriales</taxon>
        <taxon>Flavobacteriaceae</taxon>
        <taxon>Aquimarina</taxon>
    </lineage>
</organism>
<evidence type="ECO:0000313" key="1">
    <source>
        <dbReference type="EMBL" id="EZH73867.1"/>
    </source>
</evidence>
<name>A0A023BV06_9FLAO</name>
<dbReference type="EMBL" id="AQRA01000004">
    <property type="protein sequence ID" value="EZH73867.1"/>
    <property type="molecule type" value="Genomic_DNA"/>
</dbReference>
<accession>A0A023BV06</accession>
<dbReference type="eggNOG" id="ENOG502ZBQZ">
    <property type="taxonomic scope" value="Bacteria"/>
</dbReference>
<dbReference type="STRING" id="1317122.ATO12_13345"/>
<comment type="caution">
    <text evidence="1">The sequence shown here is derived from an EMBL/GenBank/DDBJ whole genome shotgun (WGS) entry which is preliminary data.</text>
</comment>